<dbReference type="GO" id="GO:0006355">
    <property type="term" value="P:regulation of DNA-templated transcription"/>
    <property type="evidence" value="ECO:0007669"/>
    <property type="project" value="TreeGrafter"/>
</dbReference>
<dbReference type="AlphaFoldDB" id="A0A6F8XID0"/>
<evidence type="ECO:0000256" key="3">
    <source>
        <dbReference type="ARBA" id="ARBA00023015"/>
    </source>
</evidence>
<dbReference type="InterPro" id="IPR039420">
    <property type="entry name" value="WalR-like"/>
</dbReference>
<evidence type="ECO:0000256" key="1">
    <source>
        <dbReference type="ARBA" id="ARBA00022553"/>
    </source>
</evidence>
<keyword evidence="9" id="KW-1185">Reference proteome</keyword>
<accession>A0A6F8XID0</accession>
<keyword evidence="2" id="KW-0902">Two-component regulatory system</keyword>
<protein>
    <recommendedName>
        <fullName evidence="7">Response regulatory domain-containing protein</fullName>
    </recommendedName>
</protein>
<keyword evidence="4" id="KW-0238">DNA-binding</keyword>
<dbReference type="GO" id="GO:0005829">
    <property type="term" value="C:cytosol"/>
    <property type="evidence" value="ECO:0007669"/>
    <property type="project" value="TreeGrafter"/>
</dbReference>
<evidence type="ECO:0000256" key="4">
    <source>
        <dbReference type="ARBA" id="ARBA00023125"/>
    </source>
</evidence>
<dbReference type="Proteomes" id="UP000501053">
    <property type="component" value="Chromosome"/>
</dbReference>
<evidence type="ECO:0000256" key="5">
    <source>
        <dbReference type="ARBA" id="ARBA00023163"/>
    </source>
</evidence>
<evidence type="ECO:0000313" key="9">
    <source>
        <dbReference type="Proteomes" id="UP000501053"/>
    </source>
</evidence>
<organism evidence="8 9">
    <name type="scientific">Vreelandella aquamarina</name>
    <dbReference type="NCBI Taxonomy" id="77097"/>
    <lineage>
        <taxon>Bacteria</taxon>
        <taxon>Pseudomonadati</taxon>
        <taxon>Pseudomonadota</taxon>
        <taxon>Gammaproteobacteria</taxon>
        <taxon>Oceanospirillales</taxon>
        <taxon>Halomonadaceae</taxon>
        <taxon>Vreelandella</taxon>
    </lineage>
</organism>
<dbReference type="GO" id="GO:0000156">
    <property type="term" value="F:phosphorelay response regulator activity"/>
    <property type="evidence" value="ECO:0007669"/>
    <property type="project" value="TreeGrafter"/>
</dbReference>
<feature type="domain" description="Response regulatory" evidence="7">
    <location>
        <begin position="2"/>
        <end position="84"/>
    </location>
</feature>
<evidence type="ECO:0000256" key="2">
    <source>
        <dbReference type="ARBA" id="ARBA00023012"/>
    </source>
</evidence>
<dbReference type="EMBL" id="AP022869">
    <property type="protein sequence ID" value="BCB73559.1"/>
    <property type="molecule type" value="Genomic_DNA"/>
</dbReference>
<keyword evidence="1 6" id="KW-0597">Phosphoprotein</keyword>
<keyword evidence="5" id="KW-0804">Transcription</keyword>
<dbReference type="SUPFAM" id="SSF52172">
    <property type="entry name" value="CheY-like"/>
    <property type="match status" value="1"/>
</dbReference>
<dbReference type="Pfam" id="PF00072">
    <property type="entry name" value="Response_reg"/>
    <property type="match status" value="1"/>
</dbReference>
<keyword evidence="3" id="KW-0805">Transcription regulation</keyword>
<feature type="modified residue" description="4-aspartylphosphate" evidence="6">
    <location>
        <position position="51"/>
    </location>
</feature>
<dbReference type="PANTHER" id="PTHR48111">
    <property type="entry name" value="REGULATOR OF RPOS"/>
    <property type="match status" value="1"/>
</dbReference>
<dbReference type="RefSeq" id="WP_197746100.1">
    <property type="nucleotide sequence ID" value="NZ_AP022869.1"/>
</dbReference>
<evidence type="ECO:0000256" key="6">
    <source>
        <dbReference type="PROSITE-ProRule" id="PRU00169"/>
    </source>
</evidence>
<dbReference type="PANTHER" id="PTHR48111:SF1">
    <property type="entry name" value="TWO-COMPONENT RESPONSE REGULATOR ORR33"/>
    <property type="match status" value="1"/>
</dbReference>
<dbReference type="InterPro" id="IPR001789">
    <property type="entry name" value="Sig_transdc_resp-reg_receiver"/>
</dbReference>
<dbReference type="Gene3D" id="3.40.50.2300">
    <property type="match status" value="1"/>
</dbReference>
<evidence type="ECO:0000259" key="7">
    <source>
        <dbReference type="PROSITE" id="PS50110"/>
    </source>
</evidence>
<dbReference type="InterPro" id="IPR011006">
    <property type="entry name" value="CheY-like_superfamily"/>
</dbReference>
<dbReference type="GO" id="GO:0000976">
    <property type="term" value="F:transcription cis-regulatory region binding"/>
    <property type="evidence" value="ECO:0007669"/>
    <property type="project" value="TreeGrafter"/>
</dbReference>
<gene>
    <name evidence="8" type="ORF">HMEPL2_39100</name>
</gene>
<evidence type="ECO:0000313" key="8">
    <source>
        <dbReference type="EMBL" id="BCB73559.1"/>
    </source>
</evidence>
<reference evidence="8 9" key="1">
    <citation type="submission" date="2020-03" db="EMBL/GenBank/DDBJ databases">
        <title>Complete Genome Sequence of Halomonas meridiana strain Eplume2, isolated from hydrothermal-plume in the north east Pacific Ocean.</title>
        <authorList>
            <person name="Kurihara Y."/>
            <person name="Kawai S."/>
            <person name="Sakai A."/>
            <person name="Galipon J."/>
            <person name="Arakawa K."/>
        </authorList>
    </citation>
    <scope>NUCLEOTIDE SEQUENCE [LARGE SCALE GENOMIC DNA]</scope>
    <source>
        <strain evidence="8 9">Eplume2</strain>
    </source>
</reference>
<name>A0A6F8XID0_9GAMM</name>
<dbReference type="GO" id="GO:0032993">
    <property type="term" value="C:protein-DNA complex"/>
    <property type="evidence" value="ECO:0007669"/>
    <property type="project" value="TreeGrafter"/>
</dbReference>
<dbReference type="PROSITE" id="PS50110">
    <property type="entry name" value="RESPONSE_REGULATORY"/>
    <property type="match status" value="1"/>
</dbReference>
<sequence>MKILIVEDNAVLAKKISDWLAQAHYTVDIAKTGKEADSLIETSSYQAVILDIGLPDENGLSLMQRWRKTGKRGHPYSDRTLQLD</sequence>
<proteinExistence type="predicted"/>